<evidence type="ECO:0000313" key="1">
    <source>
        <dbReference type="EMBL" id="QFI37528.1"/>
    </source>
</evidence>
<dbReference type="AlphaFoldDB" id="A0A5J6WJT9"/>
<keyword evidence="2" id="KW-1185">Reference proteome</keyword>
<evidence type="ECO:0000313" key="2">
    <source>
        <dbReference type="Proteomes" id="UP000327424"/>
    </source>
</evidence>
<sequence length="80" mass="8548">MSESVHGREVVALLAATPAGMSEVALLALITQAYPLNLFHTCKVKGMNKNQILVNMMTKGRIVESDGILTAQTSCGCKKN</sequence>
<dbReference type="Proteomes" id="UP000327424">
    <property type="component" value="Chromosome"/>
</dbReference>
<dbReference type="KEGG" id="mmaa:FR932_06605"/>
<name>A0A5J6WJT9_MORMI</name>
<dbReference type="RefSeq" id="WP_019440252.1">
    <property type="nucleotide sequence ID" value="NZ_ALOE01000006.1"/>
</dbReference>
<dbReference type="EMBL" id="CP044399">
    <property type="protein sequence ID" value="QFI37528.1"/>
    <property type="molecule type" value="Genomic_DNA"/>
</dbReference>
<dbReference type="Pfam" id="PF10678">
    <property type="entry name" value="DUF2492"/>
    <property type="match status" value="1"/>
</dbReference>
<gene>
    <name evidence="1" type="ORF">FR932_06605</name>
</gene>
<protein>
    <submittedName>
        <fullName evidence="1">DUF2492 family protein</fullName>
    </submittedName>
</protein>
<reference evidence="1 2" key="1">
    <citation type="submission" date="2019-09" db="EMBL/GenBank/DDBJ databases">
        <title>Hybrid Assembly of the complete Genome of the Deep-Sea Bacterium Moritella marina from long Nanopore and Illumina reads.</title>
        <authorList>
            <person name="Magin S."/>
            <person name="Georgoulis A."/>
            <person name="Papadimitriou K."/>
            <person name="Iliakis G."/>
            <person name="Vorgias C.E."/>
        </authorList>
    </citation>
    <scope>NUCLEOTIDE SEQUENCE [LARGE SCALE GENOMIC DNA]</scope>
    <source>
        <strain evidence="1 2">MP-1</strain>
    </source>
</reference>
<proteinExistence type="predicted"/>
<dbReference type="OrthoDB" id="285410at2"/>
<organism evidence="1 2">
    <name type="scientific">Moritella marina ATCC 15381</name>
    <dbReference type="NCBI Taxonomy" id="1202962"/>
    <lineage>
        <taxon>Bacteria</taxon>
        <taxon>Pseudomonadati</taxon>
        <taxon>Pseudomonadota</taxon>
        <taxon>Gammaproteobacteria</taxon>
        <taxon>Alteromonadales</taxon>
        <taxon>Moritellaceae</taxon>
        <taxon>Moritella</taxon>
    </lineage>
</organism>
<dbReference type="InterPro" id="IPR019620">
    <property type="entry name" value="Metal-bd_prot_put"/>
</dbReference>
<accession>A0A5J6WJT9</accession>